<dbReference type="InterPro" id="IPR038172">
    <property type="entry name" value="Herpes_glycoH_C_sf"/>
</dbReference>
<name>J9QWL1_9ALPH</name>
<sequence>MPRGRFVGALALPGLVLALAITAEIARADGAASRRRSLDPWFYYEHLNYAGKYWQEDGGRRIWLPSVPSASGNSLSSFAPPAEANITTANIPLLQWRVNGSCFIMITYPEFPQDRGLLLFVPHEYLVSDGPTPATPPPRRPPRSVAEAGPPLRPILGLQKNPAGAMLLGSRYLSAYAPISDYGALRVPRGPNTATADRPHGALYVPMSSPGKKAARLRLSNVRAGNMRNSSRTWLDHKHVFRAAEPHVYRSPSAAAWPLEISTTGELSFGCDAALVRVRYGREFMGLVLSMKNATPAELLVVPAKEHMHSTDPDATQLPGPSAGPRYRVFIISDVDGARDAELVRALADIAAYPEESRNYVQHISRAYAEFFKHARGDGPLFAASAQLFWRMSGLMAAAGFSLLDAAREHGAVSLTNLVRFRTHVRMLAELASRGAAGCSTGTAFSRVDIWARDAQIDQNLARLAREALGAAEHSLAGAAQAYELLYAAGPNHTDATLEAGASATVSDIYLGFLRGAGVGTRAARRALFFAAAILLGPLERGEFSDTQLEQARTLLLHMTAMCTSDTAAESNAYIRTALDEADHTKRLFLAPDHFSPCAASLRFDLTEMPFVLDALAQTADTSVPAEVVEARTRAVAAALTRWAYRDAVLAAVLPRDAGGCASRVSGRSILMVLPISKDAAFAVSYISLGIGLEYMLEGVDVRRPLHLTYITSECQRRPASIEARRLAYRDTDTDMGLAGSVFMRYTPAGEIASALVIDTGEAQERLIHGPVGDAGDVFSSSVPSTALLLFPNGTVINLLAFDTVLRPSVPTEYLVVSGVGVLLIAASLAGMGRVAWVCARHFK</sequence>
<dbReference type="OrthoDB" id="3384at10239"/>
<evidence type="ECO:0000259" key="3">
    <source>
        <dbReference type="Pfam" id="PF17488"/>
    </source>
</evidence>
<dbReference type="Pfam" id="PF17488">
    <property type="entry name" value="Herpes_glycoH_C"/>
    <property type="match status" value="1"/>
</dbReference>
<dbReference type="Pfam" id="PF02489">
    <property type="entry name" value="Herpes_glycop_H"/>
    <property type="match status" value="1"/>
</dbReference>
<dbReference type="Gene3D" id="2.60.40.3190">
    <property type="entry name" value="Herpesvirus glycoprotein H, C-terminal domain"/>
    <property type="match status" value="1"/>
</dbReference>
<organism evidence="4 5">
    <name type="scientific">Leporid alphaherpesvirus 4</name>
    <dbReference type="NCBI Taxonomy" id="481315"/>
    <lineage>
        <taxon>Viruses</taxon>
        <taxon>Duplodnaviria</taxon>
        <taxon>Heunggongvirae</taxon>
        <taxon>Peploviricota</taxon>
        <taxon>Herviviricetes</taxon>
        <taxon>Herpesvirales</taxon>
        <taxon>Orthoherpesviridae</taxon>
        <taxon>Alphaherpesvirinae</taxon>
        <taxon>Simplexvirus</taxon>
        <taxon>Simplexvirus leporidalpha4</taxon>
    </lineage>
</organism>
<dbReference type="RefSeq" id="YP_009230153.1">
    <property type="nucleotide sequence ID" value="NC_029311.1"/>
</dbReference>
<keyword evidence="5" id="KW-1185">Reference proteome</keyword>
<dbReference type="GeneID" id="26887554"/>
<feature type="region of interest" description="Disordered" evidence="1">
    <location>
        <begin position="129"/>
        <end position="149"/>
    </location>
</feature>
<dbReference type="Gene3D" id="3.30.500.50">
    <property type="match status" value="1"/>
</dbReference>
<keyword evidence="2" id="KW-1133">Transmembrane helix</keyword>
<evidence type="ECO:0000256" key="2">
    <source>
        <dbReference type="SAM" id="Phobius"/>
    </source>
</evidence>
<evidence type="ECO:0000313" key="5">
    <source>
        <dbReference type="Proteomes" id="UP000167073"/>
    </source>
</evidence>
<dbReference type="EMBL" id="JQ596859">
    <property type="protein sequence ID" value="AFR32464.1"/>
    <property type="molecule type" value="Genomic_DNA"/>
</dbReference>
<dbReference type="KEGG" id="vg:26887554"/>
<protein>
    <submittedName>
        <fullName evidence="4">Envelope glycoprotein H</fullName>
    </submittedName>
</protein>
<reference evidence="4 5" key="1">
    <citation type="journal article" date="2012" name="Virology">
        <title>Analysis of the genome of leporid herpesvirus 4.</title>
        <authorList>
            <person name="Babra B."/>
            <person name="Watson G."/>
            <person name="Xu W."/>
            <person name="Jeffrey B.M."/>
            <person name="Xu J.R."/>
            <person name="Rockey D.D."/>
            <person name="Rohrmann G.F."/>
            <person name="Jin L."/>
        </authorList>
    </citation>
    <scope>NUCLEOTIDE SEQUENCE [LARGE SCALE GENOMIC DNA]</scope>
    <source>
        <strain evidence="4">LHV4012612</strain>
    </source>
</reference>
<keyword evidence="4" id="KW-0261">Viral envelope protein</keyword>
<dbReference type="InterPro" id="IPR035305">
    <property type="entry name" value="Herpes_glycoH_C"/>
</dbReference>
<dbReference type="GO" id="GO:0019031">
    <property type="term" value="C:viral envelope"/>
    <property type="evidence" value="ECO:0007669"/>
    <property type="project" value="UniProtKB-KW"/>
</dbReference>
<keyword evidence="2" id="KW-0812">Transmembrane</keyword>
<feature type="domain" description="Herpesvirus glycoprotein H C-terminal" evidence="3">
    <location>
        <begin position="667"/>
        <end position="799"/>
    </location>
</feature>
<evidence type="ECO:0000256" key="1">
    <source>
        <dbReference type="SAM" id="MobiDB-lite"/>
    </source>
</evidence>
<dbReference type="Proteomes" id="UP000167073">
    <property type="component" value="Segment"/>
</dbReference>
<feature type="transmembrane region" description="Helical" evidence="2">
    <location>
        <begin position="814"/>
        <end position="837"/>
    </location>
</feature>
<dbReference type="Gene3D" id="3.10.360.40">
    <property type="match status" value="1"/>
</dbReference>
<keyword evidence="2" id="KW-0472">Membrane</keyword>
<dbReference type="Gene3D" id="1.20.58.1340">
    <property type="match status" value="1"/>
</dbReference>
<accession>J9QWL1</accession>
<keyword evidence="4" id="KW-0946">Virion</keyword>
<proteinExistence type="predicted"/>
<evidence type="ECO:0000313" key="4">
    <source>
        <dbReference type="EMBL" id="AFR32464.1"/>
    </source>
</evidence>